<dbReference type="EMBL" id="CAJNOR010010393">
    <property type="protein sequence ID" value="CAF1653475.1"/>
    <property type="molecule type" value="Genomic_DNA"/>
</dbReference>
<name>A0A816F1J4_ADIRI</name>
<reference evidence="2" key="1">
    <citation type="submission" date="2021-02" db="EMBL/GenBank/DDBJ databases">
        <authorList>
            <person name="Nowell W R."/>
        </authorList>
    </citation>
    <scope>NUCLEOTIDE SEQUENCE</scope>
</reference>
<accession>A0A816F1J4</accession>
<dbReference type="OrthoDB" id="10040940at2759"/>
<dbReference type="AlphaFoldDB" id="A0A816F1J4"/>
<dbReference type="Proteomes" id="UP000663828">
    <property type="component" value="Unassembled WGS sequence"/>
</dbReference>
<sequence length="133" mass="15544">MVDTYNTEEQRIIDRIKCIVLREARDAGATFINRHWVAKKIHRSIQFATNWWQKPYDQCFANHSNRGRKLKLSGASRDITRPSKFYFDTLPGLAFLICCFVVRLRGSVVLIQVNCGKLIRSIRCLLKQLRSFP</sequence>
<dbReference type="Proteomes" id="UP000663852">
    <property type="component" value="Unassembled WGS sequence"/>
</dbReference>
<organism evidence="2 3">
    <name type="scientific">Adineta ricciae</name>
    <name type="common">Rotifer</name>
    <dbReference type="NCBI Taxonomy" id="249248"/>
    <lineage>
        <taxon>Eukaryota</taxon>
        <taxon>Metazoa</taxon>
        <taxon>Spiralia</taxon>
        <taxon>Gnathifera</taxon>
        <taxon>Rotifera</taxon>
        <taxon>Eurotatoria</taxon>
        <taxon>Bdelloidea</taxon>
        <taxon>Adinetida</taxon>
        <taxon>Adinetidae</taxon>
        <taxon>Adineta</taxon>
    </lineage>
</organism>
<gene>
    <name evidence="1" type="ORF">EDS130_LOCUS29973</name>
    <name evidence="2" type="ORF">XAT740_LOCUS55457</name>
</gene>
<keyword evidence="3" id="KW-1185">Reference proteome</keyword>
<protein>
    <submittedName>
        <fullName evidence="2">Uncharacterized protein</fullName>
    </submittedName>
</protein>
<evidence type="ECO:0000313" key="1">
    <source>
        <dbReference type="EMBL" id="CAF1288846.1"/>
    </source>
</evidence>
<proteinExistence type="predicted"/>
<dbReference type="EMBL" id="CAJNOJ010000206">
    <property type="protein sequence ID" value="CAF1288846.1"/>
    <property type="molecule type" value="Genomic_DNA"/>
</dbReference>
<comment type="caution">
    <text evidence="2">The sequence shown here is derived from an EMBL/GenBank/DDBJ whole genome shotgun (WGS) entry which is preliminary data.</text>
</comment>
<evidence type="ECO:0000313" key="3">
    <source>
        <dbReference type="Proteomes" id="UP000663828"/>
    </source>
</evidence>
<evidence type="ECO:0000313" key="2">
    <source>
        <dbReference type="EMBL" id="CAF1653475.1"/>
    </source>
</evidence>